<keyword evidence="1" id="KW-0472">Membrane</keyword>
<name>A0A164V3I6_9AGAM</name>
<dbReference type="AlphaFoldDB" id="A0A164V3I6"/>
<gene>
    <name evidence="2" type="ORF">SISNIDRAFT_485386</name>
</gene>
<evidence type="ECO:0000256" key="1">
    <source>
        <dbReference type="SAM" id="Phobius"/>
    </source>
</evidence>
<feature type="transmembrane region" description="Helical" evidence="1">
    <location>
        <begin position="12"/>
        <end position="32"/>
    </location>
</feature>
<protein>
    <submittedName>
        <fullName evidence="2">Uncharacterized protein</fullName>
    </submittedName>
</protein>
<keyword evidence="3" id="KW-1185">Reference proteome</keyword>
<dbReference type="EMBL" id="KV419406">
    <property type="protein sequence ID" value="KZS93780.1"/>
    <property type="molecule type" value="Genomic_DNA"/>
</dbReference>
<proteinExistence type="predicted"/>
<dbReference type="Proteomes" id="UP000076722">
    <property type="component" value="Unassembled WGS sequence"/>
</dbReference>
<evidence type="ECO:0000313" key="2">
    <source>
        <dbReference type="EMBL" id="KZS93780.1"/>
    </source>
</evidence>
<organism evidence="2 3">
    <name type="scientific">Sistotremastrum niveocremeum HHB9708</name>
    <dbReference type="NCBI Taxonomy" id="1314777"/>
    <lineage>
        <taxon>Eukaryota</taxon>
        <taxon>Fungi</taxon>
        <taxon>Dikarya</taxon>
        <taxon>Basidiomycota</taxon>
        <taxon>Agaricomycotina</taxon>
        <taxon>Agaricomycetes</taxon>
        <taxon>Sistotremastrales</taxon>
        <taxon>Sistotremastraceae</taxon>
        <taxon>Sertulicium</taxon>
        <taxon>Sertulicium niveocremeum</taxon>
    </lineage>
</organism>
<sequence>MDRLVFPTPCLVHLAFAFVLIPLILLILFYLLDVRSDDVCDIDLESALPRSLIYPRPTSRMSVGTGVKHFVAQRSFLSPHPVRLCERPGITSSDGLKVASAPVII</sequence>
<evidence type="ECO:0000313" key="3">
    <source>
        <dbReference type="Proteomes" id="UP000076722"/>
    </source>
</evidence>
<keyword evidence="1" id="KW-1133">Transmembrane helix</keyword>
<reference evidence="2 3" key="1">
    <citation type="journal article" date="2016" name="Mol. Biol. Evol.">
        <title>Comparative Genomics of Early-Diverging Mushroom-Forming Fungi Provides Insights into the Origins of Lignocellulose Decay Capabilities.</title>
        <authorList>
            <person name="Nagy L.G."/>
            <person name="Riley R."/>
            <person name="Tritt A."/>
            <person name="Adam C."/>
            <person name="Daum C."/>
            <person name="Floudas D."/>
            <person name="Sun H."/>
            <person name="Yadav J.S."/>
            <person name="Pangilinan J."/>
            <person name="Larsson K.H."/>
            <person name="Matsuura K."/>
            <person name="Barry K."/>
            <person name="Labutti K."/>
            <person name="Kuo R."/>
            <person name="Ohm R.A."/>
            <person name="Bhattacharya S.S."/>
            <person name="Shirouzu T."/>
            <person name="Yoshinaga Y."/>
            <person name="Martin F.M."/>
            <person name="Grigoriev I.V."/>
            <person name="Hibbett D.S."/>
        </authorList>
    </citation>
    <scope>NUCLEOTIDE SEQUENCE [LARGE SCALE GENOMIC DNA]</scope>
    <source>
        <strain evidence="2 3">HHB9708</strain>
    </source>
</reference>
<accession>A0A164V3I6</accession>
<keyword evidence="1" id="KW-0812">Transmembrane</keyword>